<evidence type="ECO:0000256" key="5">
    <source>
        <dbReference type="ARBA" id="ARBA00023136"/>
    </source>
</evidence>
<accession>A0A7U8GQJ5</accession>
<comment type="subcellular location">
    <subcellularLocation>
        <location evidence="1">Cell membrane</location>
        <topology evidence="1">Multi-pass membrane protein</topology>
    </subcellularLocation>
</comment>
<evidence type="ECO:0000256" key="1">
    <source>
        <dbReference type="ARBA" id="ARBA00004651"/>
    </source>
</evidence>
<dbReference type="PANTHER" id="PTHR30086:SF20">
    <property type="entry name" value="ARGININE EXPORTER PROTEIN ARGO-RELATED"/>
    <property type="match status" value="1"/>
</dbReference>
<feature type="transmembrane region" description="Helical" evidence="6">
    <location>
        <begin position="173"/>
        <end position="191"/>
    </location>
</feature>
<sequence>MSVFALVGAITPGPVNIIATSSGATFGFLRTIPHVLGATVSYTLIVYLVGTGLHQLLQNVPAFTETLRYLGSAFLLYMAYKIATANSASNSSESSSIPPSFIEGALCQSLNPKAWLVSMSGVSVFVLSQSSTDFYLLAYCLISFVLCFIGVATWAVAGHMIKNYLQRPGRQKRFNQVMGGLLCLTVVSIFING</sequence>
<dbReference type="GO" id="GO:0033228">
    <property type="term" value="P:cysteine export across plasma membrane"/>
    <property type="evidence" value="ECO:0007669"/>
    <property type="project" value="TreeGrafter"/>
</dbReference>
<evidence type="ECO:0000256" key="3">
    <source>
        <dbReference type="ARBA" id="ARBA00022692"/>
    </source>
</evidence>
<evidence type="ECO:0000256" key="4">
    <source>
        <dbReference type="ARBA" id="ARBA00022989"/>
    </source>
</evidence>
<proteinExistence type="predicted"/>
<dbReference type="RefSeq" id="WP_007022236.1">
    <property type="nucleotide sequence ID" value="NZ_CH724127.1"/>
</dbReference>
<reference evidence="7 8" key="1">
    <citation type="submission" date="2006-02" db="EMBL/GenBank/DDBJ databases">
        <authorList>
            <person name="Pinhassi J."/>
            <person name="Pedros-Alio C."/>
            <person name="Ferriera S."/>
            <person name="Johnson J."/>
            <person name="Kravitz S."/>
            <person name="Halpern A."/>
            <person name="Remington K."/>
            <person name="Beeson K."/>
            <person name="Tran B."/>
            <person name="Rogers Y.-H."/>
            <person name="Friedman R."/>
            <person name="Venter J.C."/>
        </authorList>
    </citation>
    <scope>NUCLEOTIDE SEQUENCE [LARGE SCALE GENOMIC DNA]</scope>
    <source>
        <strain evidence="7 8">MED92</strain>
    </source>
</reference>
<feature type="transmembrane region" description="Helical" evidence="6">
    <location>
        <begin position="33"/>
        <end position="54"/>
    </location>
</feature>
<dbReference type="AlphaFoldDB" id="A0A7U8GQJ5"/>
<dbReference type="PANTHER" id="PTHR30086">
    <property type="entry name" value="ARGININE EXPORTER PROTEIN ARGO"/>
    <property type="match status" value="1"/>
</dbReference>
<dbReference type="InterPro" id="IPR001123">
    <property type="entry name" value="LeuE-type"/>
</dbReference>
<keyword evidence="4 6" id="KW-1133">Transmembrane helix</keyword>
<evidence type="ECO:0000256" key="2">
    <source>
        <dbReference type="ARBA" id="ARBA00022475"/>
    </source>
</evidence>
<keyword evidence="2" id="KW-1003">Cell membrane</keyword>
<name>A0A7U8GQJ5_NEPCE</name>
<dbReference type="Proteomes" id="UP000002171">
    <property type="component" value="Unassembled WGS sequence"/>
</dbReference>
<evidence type="ECO:0000256" key="6">
    <source>
        <dbReference type="SAM" id="Phobius"/>
    </source>
</evidence>
<evidence type="ECO:0000313" key="8">
    <source>
        <dbReference type="Proteomes" id="UP000002171"/>
    </source>
</evidence>
<organism evidence="7 8">
    <name type="scientific">Neptuniibacter caesariensis</name>
    <dbReference type="NCBI Taxonomy" id="207954"/>
    <lineage>
        <taxon>Bacteria</taxon>
        <taxon>Pseudomonadati</taxon>
        <taxon>Pseudomonadota</taxon>
        <taxon>Gammaproteobacteria</taxon>
        <taxon>Oceanospirillales</taxon>
        <taxon>Oceanospirillaceae</taxon>
        <taxon>Neptuniibacter</taxon>
    </lineage>
</organism>
<feature type="transmembrane region" description="Helical" evidence="6">
    <location>
        <begin position="134"/>
        <end position="161"/>
    </location>
</feature>
<evidence type="ECO:0000313" key="7">
    <source>
        <dbReference type="EMBL" id="EAR60387.1"/>
    </source>
</evidence>
<keyword evidence="5 6" id="KW-0472">Membrane</keyword>
<dbReference type="EMBL" id="AAOW01000018">
    <property type="protein sequence ID" value="EAR60387.1"/>
    <property type="molecule type" value="Genomic_DNA"/>
</dbReference>
<dbReference type="Pfam" id="PF01810">
    <property type="entry name" value="LysE"/>
    <property type="match status" value="1"/>
</dbReference>
<dbReference type="GO" id="GO:0005886">
    <property type="term" value="C:plasma membrane"/>
    <property type="evidence" value="ECO:0007669"/>
    <property type="project" value="UniProtKB-SubCell"/>
</dbReference>
<dbReference type="GO" id="GO:0015171">
    <property type="term" value="F:amino acid transmembrane transporter activity"/>
    <property type="evidence" value="ECO:0007669"/>
    <property type="project" value="TreeGrafter"/>
</dbReference>
<keyword evidence="8" id="KW-1185">Reference proteome</keyword>
<protein>
    <submittedName>
        <fullName evidence="7">Hypothetical efflux protein</fullName>
    </submittedName>
</protein>
<keyword evidence="3 6" id="KW-0812">Transmembrane</keyword>
<comment type="caution">
    <text evidence="7">The sequence shown here is derived from an EMBL/GenBank/DDBJ whole genome shotgun (WGS) entry which is preliminary data.</text>
</comment>
<gene>
    <name evidence="7" type="ORF">MED92_00944</name>
</gene>